<dbReference type="GO" id="GO:0019563">
    <property type="term" value="P:glycerol catabolic process"/>
    <property type="evidence" value="ECO:0007669"/>
    <property type="project" value="TreeGrafter"/>
</dbReference>
<proteinExistence type="inferred from homology"/>
<keyword evidence="4 8" id="KW-0418">Kinase</keyword>
<dbReference type="EMBL" id="JACRSN010000009">
    <property type="protein sequence ID" value="MBC8533836.1"/>
    <property type="molecule type" value="Genomic_DNA"/>
</dbReference>
<dbReference type="PIRSF" id="PIRSF000538">
    <property type="entry name" value="GlpK"/>
    <property type="match status" value="1"/>
</dbReference>
<evidence type="ECO:0000256" key="2">
    <source>
        <dbReference type="ARBA" id="ARBA00022679"/>
    </source>
</evidence>
<dbReference type="Pfam" id="PF00370">
    <property type="entry name" value="FGGY_N"/>
    <property type="match status" value="1"/>
</dbReference>
<keyword evidence="9" id="KW-1185">Reference proteome</keyword>
<evidence type="ECO:0000256" key="4">
    <source>
        <dbReference type="ARBA" id="ARBA00022777"/>
    </source>
</evidence>
<gene>
    <name evidence="8" type="primary">glpK</name>
    <name evidence="8" type="ORF">IAG03_07425</name>
</gene>
<evidence type="ECO:0000256" key="5">
    <source>
        <dbReference type="ARBA" id="ARBA00022840"/>
    </source>
</evidence>
<feature type="domain" description="Carbohydrate kinase FGGY N-terminal" evidence="6">
    <location>
        <begin position="5"/>
        <end position="245"/>
    </location>
</feature>
<evidence type="ECO:0000256" key="1">
    <source>
        <dbReference type="ARBA" id="ARBA00009156"/>
    </source>
</evidence>
<dbReference type="InterPro" id="IPR000577">
    <property type="entry name" value="Carb_kinase_FGGY"/>
</dbReference>
<name>A0A926D8U3_9FIRM</name>
<dbReference type="Pfam" id="PF02782">
    <property type="entry name" value="FGGY_C"/>
    <property type="match status" value="1"/>
</dbReference>
<keyword evidence="3" id="KW-0547">Nucleotide-binding</keyword>
<dbReference type="GO" id="GO:0005524">
    <property type="term" value="F:ATP binding"/>
    <property type="evidence" value="ECO:0007669"/>
    <property type="project" value="UniProtKB-KW"/>
</dbReference>
<dbReference type="RefSeq" id="WP_249319492.1">
    <property type="nucleotide sequence ID" value="NZ_JACRSN010000009.1"/>
</dbReference>
<dbReference type="PANTHER" id="PTHR10196">
    <property type="entry name" value="SUGAR KINASE"/>
    <property type="match status" value="1"/>
</dbReference>
<dbReference type="InterPro" id="IPR043129">
    <property type="entry name" value="ATPase_NBD"/>
</dbReference>
<sequence>MENNIIIGIDQSTSGTKALAFSANGEILGRYDLPHRQIIDENGWISHDPMEIYRNTLASVIGVLEKTGIARERVAGIGLSNQRETAVVWNQKSGLPVCDAIIWQCARGASICQKIDTPETRRQIKSVSGLPLSPYFAAAKFAWAVENVPIPDRKNLCCGTVDSWLVFKLTGEFWTDYSNASRTQLLDLHTLRWSDSLCACFGLDPAWLPKLTDSNGFFGETDLEGYFPKPVPIHGVLGDSHGALYGQGCLTPGSIKATYGTGSSVMMNVGSHLVSSEDIVTSLAWCIDGKAQYVLEGNINYSAAVIKWLEEDLQLISSAKEVEALAKSARNMDGMYLVPAFSGLGAPYWKDQAKAMICGMTRNCGKAELVRAAEECIAYQITDILSLMQQAYGEAPKQLRVDGGPTRDAFLMQFQADVSGVEVVVPQSEELSGIGAVYAAGLALGVFDESIRENRPVRARYLPSMEKKRRDAKYAGWKEAVKLVLQAK</sequence>
<dbReference type="GO" id="GO:0005829">
    <property type="term" value="C:cytosol"/>
    <property type="evidence" value="ECO:0007669"/>
    <property type="project" value="TreeGrafter"/>
</dbReference>
<feature type="domain" description="Carbohydrate kinase FGGY C-terminal" evidence="7">
    <location>
        <begin position="256"/>
        <end position="443"/>
    </location>
</feature>
<dbReference type="PANTHER" id="PTHR10196:SF69">
    <property type="entry name" value="GLYCEROL KINASE"/>
    <property type="match status" value="1"/>
</dbReference>
<protein>
    <submittedName>
        <fullName evidence="8">Glycerol kinase GlpK</fullName>
        <ecNumber evidence="8">2.7.1.30</ecNumber>
    </submittedName>
</protein>
<organism evidence="8 9">
    <name type="scientific">Yeguia hominis</name>
    <dbReference type="NCBI Taxonomy" id="2763662"/>
    <lineage>
        <taxon>Bacteria</taxon>
        <taxon>Bacillati</taxon>
        <taxon>Bacillota</taxon>
        <taxon>Clostridia</taxon>
        <taxon>Eubacteriales</taxon>
        <taxon>Yeguiaceae</taxon>
        <taxon>Yeguia</taxon>
    </lineage>
</organism>
<keyword evidence="2 8" id="KW-0808">Transferase</keyword>
<comment type="caution">
    <text evidence="8">The sequence shown here is derived from an EMBL/GenBank/DDBJ whole genome shotgun (WGS) entry which is preliminary data.</text>
</comment>
<evidence type="ECO:0000259" key="7">
    <source>
        <dbReference type="Pfam" id="PF02782"/>
    </source>
</evidence>
<keyword evidence="5" id="KW-0067">ATP-binding</keyword>
<dbReference type="CDD" id="cd07769">
    <property type="entry name" value="ASKHA_NBD_FGGY_GK"/>
    <property type="match status" value="1"/>
</dbReference>
<dbReference type="Gene3D" id="3.30.420.40">
    <property type="match status" value="2"/>
</dbReference>
<accession>A0A926D8U3</accession>
<evidence type="ECO:0000313" key="9">
    <source>
        <dbReference type="Proteomes" id="UP000651482"/>
    </source>
</evidence>
<reference evidence="8" key="1">
    <citation type="submission" date="2020-08" db="EMBL/GenBank/DDBJ databases">
        <title>Genome public.</title>
        <authorList>
            <person name="Liu C."/>
            <person name="Sun Q."/>
        </authorList>
    </citation>
    <scope>NUCLEOTIDE SEQUENCE</scope>
    <source>
        <strain evidence="8">NSJ-40</strain>
    </source>
</reference>
<evidence type="ECO:0000313" key="8">
    <source>
        <dbReference type="EMBL" id="MBC8533836.1"/>
    </source>
</evidence>
<dbReference type="AlphaFoldDB" id="A0A926D8U3"/>
<dbReference type="EC" id="2.7.1.30" evidence="8"/>
<dbReference type="Proteomes" id="UP000651482">
    <property type="component" value="Unassembled WGS sequence"/>
</dbReference>
<evidence type="ECO:0000256" key="3">
    <source>
        <dbReference type="ARBA" id="ARBA00022741"/>
    </source>
</evidence>
<comment type="similarity">
    <text evidence="1">Belongs to the FGGY kinase family.</text>
</comment>
<dbReference type="SUPFAM" id="SSF53067">
    <property type="entry name" value="Actin-like ATPase domain"/>
    <property type="match status" value="2"/>
</dbReference>
<dbReference type="NCBIfam" id="NF000756">
    <property type="entry name" value="PRK00047.1"/>
    <property type="match status" value="1"/>
</dbReference>
<dbReference type="GO" id="GO:0004370">
    <property type="term" value="F:glycerol kinase activity"/>
    <property type="evidence" value="ECO:0007669"/>
    <property type="project" value="UniProtKB-EC"/>
</dbReference>
<dbReference type="InterPro" id="IPR018485">
    <property type="entry name" value="FGGY_C"/>
</dbReference>
<evidence type="ECO:0000259" key="6">
    <source>
        <dbReference type="Pfam" id="PF00370"/>
    </source>
</evidence>
<dbReference type="InterPro" id="IPR018484">
    <property type="entry name" value="FGGY_N"/>
</dbReference>